<reference evidence="3 4" key="1">
    <citation type="journal article" date="2012" name="Genome Biol.">
        <title>Genome and low-iron response of an oceanic diatom adapted to chronic iron limitation.</title>
        <authorList>
            <person name="Lommer M."/>
            <person name="Specht M."/>
            <person name="Roy A.S."/>
            <person name="Kraemer L."/>
            <person name="Andreson R."/>
            <person name="Gutowska M.A."/>
            <person name="Wolf J."/>
            <person name="Bergner S.V."/>
            <person name="Schilhabel M.B."/>
            <person name="Klostermeier U.C."/>
            <person name="Beiko R.G."/>
            <person name="Rosenstiel P."/>
            <person name="Hippler M."/>
            <person name="Laroche J."/>
        </authorList>
    </citation>
    <scope>NUCLEOTIDE SEQUENCE [LARGE SCALE GENOMIC DNA]</scope>
    <source>
        <strain evidence="3 4">CCMP1005</strain>
    </source>
</reference>
<evidence type="ECO:0000256" key="1">
    <source>
        <dbReference type="SAM" id="SignalP"/>
    </source>
</evidence>
<dbReference type="AlphaFoldDB" id="K0R2W6"/>
<dbReference type="PANTHER" id="PTHR32026:SF27">
    <property type="entry name" value="METHYLTRANSFERASE FKBM DOMAIN-CONTAINING PROTEIN-RELATED"/>
    <property type="match status" value="1"/>
</dbReference>
<proteinExistence type="predicted"/>
<dbReference type="EMBL" id="AGNL01048393">
    <property type="protein sequence ID" value="EJK45609.1"/>
    <property type="molecule type" value="Genomic_DNA"/>
</dbReference>
<dbReference type="InterPro" id="IPR026913">
    <property type="entry name" value="METTL24"/>
</dbReference>
<dbReference type="Proteomes" id="UP000266841">
    <property type="component" value="Unassembled WGS sequence"/>
</dbReference>
<sequence>MLNAKHFLLAAILIWLTHTWLVTFSTSEHLAEVVSSSPLKLDTHSSSYELAKSQSLGYFDDITDEHWRTAQRYHAALFPNYYRDLKKYSNGPKDKGNVQKIRNANMWWGANFQVEFICPLARRLPSDSMADGPKWVCDPHRLKRKKDCLIYSVGSNGKAEFEKAVIEEIGSHCEVHTFDPVSYNKRNGDFATALQPYSTFHNYGLATEEQAKANPAKFKTLKQTMTELGHEGKTIDVFKIDCEWCEWFVWDEWLTVDMRQILVETHNAPMPNARDFFFGLHDAGFVIFSKEANYENNAGGVEYAFVKLSTDFFLNNTMYSKAGTLPGSGI</sequence>
<dbReference type="PANTHER" id="PTHR32026">
    <property type="entry name" value="METHYLTRANSFERASE-LIKE PROTEIN 24"/>
    <property type="match status" value="1"/>
</dbReference>
<organism evidence="3 4">
    <name type="scientific">Thalassiosira oceanica</name>
    <name type="common">Marine diatom</name>
    <dbReference type="NCBI Taxonomy" id="159749"/>
    <lineage>
        <taxon>Eukaryota</taxon>
        <taxon>Sar</taxon>
        <taxon>Stramenopiles</taxon>
        <taxon>Ochrophyta</taxon>
        <taxon>Bacillariophyta</taxon>
        <taxon>Coscinodiscophyceae</taxon>
        <taxon>Thalassiosirophycidae</taxon>
        <taxon>Thalassiosirales</taxon>
        <taxon>Thalassiosiraceae</taxon>
        <taxon>Thalassiosira</taxon>
    </lineage>
</organism>
<dbReference type="Pfam" id="PF13383">
    <property type="entry name" value="Methyltransf_22"/>
    <property type="match status" value="1"/>
</dbReference>
<keyword evidence="1" id="KW-0732">Signal</keyword>
<name>K0R2W6_THAOC</name>
<accession>K0R2W6</accession>
<dbReference type="eggNOG" id="ENOG502S4TE">
    <property type="taxonomic scope" value="Eukaryota"/>
</dbReference>
<feature type="domain" description="Methyltransferase" evidence="2">
    <location>
        <begin position="50"/>
        <end position="307"/>
    </location>
</feature>
<gene>
    <name evidence="3" type="ORF">THAOC_35771</name>
</gene>
<protein>
    <recommendedName>
        <fullName evidence="2">Methyltransferase domain-containing protein</fullName>
    </recommendedName>
</protein>
<dbReference type="OMA" id="NEIHQSW"/>
<dbReference type="OrthoDB" id="10006218at2759"/>
<feature type="signal peptide" evidence="1">
    <location>
        <begin position="1"/>
        <end position="19"/>
    </location>
</feature>
<comment type="caution">
    <text evidence="3">The sequence shown here is derived from an EMBL/GenBank/DDBJ whole genome shotgun (WGS) entry which is preliminary data.</text>
</comment>
<keyword evidence="4" id="KW-1185">Reference proteome</keyword>
<feature type="chain" id="PRO_5003838829" description="Methyltransferase domain-containing protein" evidence="1">
    <location>
        <begin position="20"/>
        <end position="330"/>
    </location>
</feature>
<evidence type="ECO:0000259" key="2">
    <source>
        <dbReference type="Pfam" id="PF13383"/>
    </source>
</evidence>
<evidence type="ECO:0000313" key="4">
    <source>
        <dbReference type="Proteomes" id="UP000266841"/>
    </source>
</evidence>
<evidence type="ECO:0000313" key="3">
    <source>
        <dbReference type="EMBL" id="EJK45609.1"/>
    </source>
</evidence>
<dbReference type="InterPro" id="IPR025714">
    <property type="entry name" value="Methyltranfer_dom"/>
</dbReference>